<dbReference type="EMBL" id="HBUE01028254">
    <property type="protein sequence ID" value="CAG6455317.1"/>
    <property type="molecule type" value="Transcribed_RNA"/>
</dbReference>
<dbReference type="EMBL" id="HBUE01028258">
    <property type="protein sequence ID" value="CAG6455324.1"/>
    <property type="molecule type" value="Transcribed_RNA"/>
</dbReference>
<dbReference type="EMBL" id="HBUE01341887">
    <property type="protein sequence ID" value="CAG6598899.1"/>
    <property type="molecule type" value="Transcribed_RNA"/>
</dbReference>
<protein>
    <submittedName>
        <fullName evidence="1">(northern house mosquito) hypothetical protein</fullName>
    </submittedName>
</protein>
<name>A0A8D8AGB4_CULPI</name>
<dbReference type="EMBL" id="HBUE01028261">
    <property type="protein sequence ID" value="CAG6455328.1"/>
    <property type="molecule type" value="Transcribed_RNA"/>
</dbReference>
<evidence type="ECO:0000313" key="1">
    <source>
        <dbReference type="EMBL" id="CAG6455314.1"/>
    </source>
</evidence>
<dbReference type="EMBL" id="HBUE01234983">
    <property type="protein sequence ID" value="CAG6546716.1"/>
    <property type="molecule type" value="Transcribed_RNA"/>
</dbReference>
<organism evidence="1">
    <name type="scientific">Culex pipiens</name>
    <name type="common">House mosquito</name>
    <dbReference type="NCBI Taxonomy" id="7175"/>
    <lineage>
        <taxon>Eukaryota</taxon>
        <taxon>Metazoa</taxon>
        <taxon>Ecdysozoa</taxon>
        <taxon>Arthropoda</taxon>
        <taxon>Hexapoda</taxon>
        <taxon>Insecta</taxon>
        <taxon>Pterygota</taxon>
        <taxon>Neoptera</taxon>
        <taxon>Endopterygota</taxon>
        <taxon>Diptera</taxon>
        <taxon>Nematocera</taxon>
        <taxon>Culicoidea</taxon>
        <taxon>Culicidae</taxon>
        <taxon>Culicinae</taxon>
        <taxon>Culicini</taxon>
        <taxon>Culex</taxon>
        <taxon>Culex</taxon>
    </lineage>
</organism>
<proteinExistence type="predicted"/>
<dbReference type="EMBL" id="HBUE01028255">
    <property type="protein sequence ID" value="CAG6455318.1"/>
    <property type="molecule type" value="Transcribed_RNA"/>
</dbReference>
<dbReference type="EMBL" id="HBUE01028256">
    <property type="protein sequence ID" value="CAG6455320.1"/>
    <property type="molecule type" value="Transcribed_RNA"/>
</dbReference>
<dbReference type="EMBL" id="HBUE01028259">
    <property type="protein sequence ID" value="CAG6455325.1"/>
    <property type="molecule type" value="Transcribed_RNA"/>
</dbReference>
<sequence>MRTQKKNNTGQNCHQARQYQCKEIPVFFFFDRDTESTLSLGSFFSERRVCTYARSASSFGGIVRDIIEKRRDLYFFSYRGLWAKLKNDGVSCPRLSVIAAVFAFAECLVCA</sequence>
<dbReference type="EMBL" id="HBUE01234982">
    <property type="protein sequence ID" value="CAG6546714.1"/>
    <property type="molecule type" value="Transcribed_RNA"/>
</dbReference>
<dbReference type="EMBL" id="HBUE01341886">
    <property type="protein sequence ID" value="CAG6598897.1"/>
    <property type="molecule type" value="Transcribed_RNA"/>
</dbReference>
<accession>A0A8D8AGB4</accession>
<dbReference type="EMBL" id="HBUE01028252">
    <property type="protein sequence ID" value="CAG6455314.1"/>
    <property type="molecule type" value="Transcribed_RNA"/>
</dbReference>
<reference evidence="1" key="1">
    <citation type="submission" date="2021-05" db="EMBL/GenBank/DDBJ databases">
        <authorList>
            <person name="Alioto T."/>
            <person name="Alioto T."/>
            <person name="Gomez Garrido J."/>
        </authorList>
    </citation>
    <scope>NUCLEOTIDE SEQUENCE</scope>
</reference>
<dbReference type="EMBL" id="HBUE01028260">
    <property type="protein sequence ID" value="CAG6455326.1"/>
    <property type="molecule type" value="Transcribed_RNA"/>
</dbReference>
<dbReference type="EMBL" id="HBUE01028257">
    <property type="protein sequence ID" value="CAG6455322.1"/>
    <property type="molecule type" value="Transcribed_RNA"/>
</dbReference>
<dbReference type="AlphaFoldDB" id="A0A8D8AGB4"/>